<dbReference type="RefSeq" id="WP_190785656.1">
    <property type="nucleotide sequence ID" value="NZ_JACWZZ010000004.1"/>
</dbReference>
<dbReference type="InterPro" id="IPR014966">
    <property type="entry name" value="FRG-dom"/>
</dbReference>
<organism evidence="2 3">
    <name type="scientific">Hymenobacter duratus</name>
    <dbReference type="NCBI Taxonomy" id="2771356"/>
    <lineage>
        <taxon>Bacteria</taxon>
        <taxon>Pseudomonadati</taxon>
        <taxon>Bacteroidota</taxon>
        <taxon>Cytophagia</taxon>
        <taxon>Cytophagales</taxon>
        <taxon>Hymenobacteraceae</taxon>
        <taxon>Hymenobacter</taxon>
    </lineage>
</organism>
<dbReference type="Proteomes" id="UP000642468">
    <property type="component" value="Unassembled WGS sequence"/>
</dbReference>
<evidence type="ECO:0000313" key="3">
    <source>
        <dbReference type="Proteomes" id="UP000642468"/>
    </source>
</evidence>
<dbReference type="SMART" id="SM00901">
    <property type="entry name" value="FRG"/>
    <property type="match status" value="1"/>
</dbReference>
<evidence type="ECO:0000313" key="2">
    <source>
        <dbReference type="EMBL" id="MBD2716710.1"/>
    </source>
</evidence>
<evidence type="ECO:0000259" key="1">
    <source>
        <dbReference type="SMART" id="SM00901"/>
    </source>
</evidence>
<name>A0ABR8JMS8_9BACT</name>
<sequence length="436" mass="49706">MKPIFEGPAKTKGPLDDVPLFPDFAILGTDVNSRIPVTRIESWEELPGLLRQPFFKEHQADFIFRGQRRYDWALAPSLARYDNGIVREANYNKQIELFRQAVRARLNDYDLVDEEFINELWSVGQHHGLATPLIDWTLSPYVALFFAFESPDVRYETKDEANHARVIYALNKNYLLSEEYLESDTPHKIDIVQPKRDAYGRLVAQAGLFTVAPFENTTEACLLESLGSNTELDIDVESFNVEDRTTKTPADFIIKIYIPNTGRQECLQFLRQMNVHHGSLFPDIIGASNYCNFITQEYSIEQAEKIKSQQLIDGVNDVIDTVVPQLPVENPPVNPSQTDNDLAKLQAADESVIAYQEVLLKLASDSPRIEIETAAKSLAGLFELDPPLDWPNSEVKKTELQNRARRIILRRGISTEVLDSIVELADNRYIMKHYGF</sequence>
<feature type="domain" description="FRG" evidence="1">
    <location>
        <begin position="58"/>
        <end position="167"/>
    </location>
</feature>
<gene>
    <name evidence="2" type="ORF">IC231_16805</name>
</gene>
<protein>
    <submittedName>
        <fullName evidence="2">FRG domain-containing protein</fullName>
    </submittedName>
</protein>
<accession>A0ABR8JMS8</accession>
<dbReference type="Pfam" id="PF08867">
    <property type="entry name" value="FRG"/>
    <property type="match status" value="1"/>
</dbReference>
<reference evidence="2 3" key="1">
    <citation type="submission" date="2020-09" db="EMBL/GenBank/DDBJ databases">
        <authorList>
            <person name="Kim M.K."/>
        </authorList>
    </citation>
    <scope>NUCLEOTIDE SEQUENCE [LARGE SCALE GENOMIC DNA]</scope>
    <source>
        <strain evidence="2 3">BT646</strain>
    </source>
</reference>
<comment type="caution">
    <text evidence="2">The sequence shown here is derived from an EMBL/GenBank/DDBJ whole genome shotgun (WGS) entry which is preliminary data.</text>
</comment>
<dbReference type="EMBL" id="JACWZZ010000004">
    <property type="protein sequence ID" value="MBD2716710.1"/>
    <property type="molecule type" value="Genomic_DNA"/>
</dbReference>
<proteinExistence type="predicted"/>
<keyword evidence="3" id="KW-1185">Reference proteome</keyword>